<organism evidence="2 3">
    <name type="scientific">Aspergillus ibericus CBS 121593</name>
    <dbReference type="NCBI Taxonomy" id="1448316"/>
    <lineage>
        <taxon>Eukaryota</taxon>
        <taxon>Fungi</taxon>
        <taxon>Dikarya</taxon>
        <taxon>Ascomycota</taxon>
        <taxon>Pezizomycotina</taxon>
        <taxon>Eurotiomycetes</taxon>
        <taxon>Eurotiomycetidae</taxon>
        <taxon>Eurotiales</taxon>
        <taxon>Aspergillaceae</taxon>
        <taxon>Aspergillus</taxon>
        <taxon>Aspergillus subgen. Circumdati</taxon>
    </lineage>
</organism>
<accession>A0A395GVW9</accession>
<sequence>MIRSWLSDDAYAAYEDAGHFPLTPTILRGNPLFPRTISEITCSNIVTGCTGVGVMCLPGTLTLIWHIRQGMTNSFDRNDLDSVTDVGINTCMVRFEHWKVWAGLYSCRLERGTNLVACRSPFLKASMSLEDGLMRGDIKNELPVKQSSWGSSKEDHSSDAPRGTLLDKASGWNMS</sequence>
<dbReference type="VEuPathDB" id="FungiDB:BO80DRAFT_146056"/>
<proteinExistence type="predicted"/>
<dbReference type="RefSeq" id="XP_025573165.1">
    <property type="nucleotide sequence ID" value="XM_025713740.1"/>
</dbReference>
<gene>
    <name evidence="2" type="ORF">BO80DRAFT_146056</name>
</gene>
<dbReference type="EMBL" id="KZ824450">
    <property type="protein sequence ID" value="RAK98837.1"/>
    <property type="molecule type" value="Genomic_DNA"/>
</dbReference>
<dbReference type="Proteomes" id="UP000249402">
    <property type="component" value="Unassembled WGS sequence"/>
</dbReference>
<evidence type="ECO:0000313" key="3">
    <source>
        <dbReference type="Proteomes" id="UP000249402"/>
    </source>
</evidence>
<feature type="region of interest" description="Disordered" evidence="1">
    <location>
        <begin position="145"/>
        <end position="175"/>
    </location>
</feature>
<reference evidence="2 3" key="1">
    <citation type="submission" date="2018-02" db="EMBL/GenBank/DDBJ databases">
        <title>The genomes of Aspergillus section Nigri reveals drivers in fungal speciation.</title>
        <authorList>
            <consortium name="DOE Joint Genome Institute"/>
            <person name="Vesth T.C."/>
            <person name="Nybo J."/>
            <person name="Theobald S."/>
            <person name="Brandl J."/>
            <person name="Frisvad J.C."/>
            <person name="Nielsen K.F."/>
            <person name="Lyhne E.K."/>
            <person name="Kogle M.E."/>
            <person name="Kuo A."/>
            <person name="Riley R."/>
            <person name="Clum A."/>
            <person name="Nolan M."/>
            <person name="Lipzen A."/>
            <person name="Salamov A."/>
            <person name="Henrissat B."/>
            <person name="Wiebenga A."/>
            <person name="De vries R.P."/>
            <person name="Grigoriev I.V."/>
            <person name="Mortensen U.H."/>
            <person name="Andersen M.R."/>
            <person name="Baker S.E."/>
        </authorList>
    </citation>
    <scope>NUCLEOTIDE SEQUENCE [LARGE SCALE GENOMIC DNA]</scope>
    <source>
        <strain evidence="2 3">CBS 121593</strain>
    </source>
</reference>
<dbReference type="AlphaFoldDB" id="A0A395GVW9"/>
<keyword evidence="3" id="KW-1185">Reference proteome</keyword>
<dbReference type="GeneID" id="37218605"/>
<evidence type="ECO:0000256" key="1">
    <source>
        <dbReference type="SAM" id="MobiDB-lite"/>
    </source>
</evidence>
<protein>
    <submittedName>
        <fullName evidence="2">Uncharacterized protein</fullName>
    </submittedName>
</protein>
<name>A0A395GVW9_9EURO</name>
<evidence type="ECO:0000313" key="2">
    <source>
        <dbReference type="EMBL" id="RAK98837.1"/>
    </source>
</evidence>